<dbReference type="PATRIC" id="fig|270351.6.peg.3835"/>
<organism evidence="2 3">
    <name type="scientific">Methylobacterium aquaticum</name>
    <dbReference type="NCBI Taxonomy" id="270351"/>
    <lineage>
        <taxon>Bacteria</taxon>
        <taxon>Pseudomonadati</taxon>
        <taxon>Pseudomonadota</taxon>
        <taxon>Alphaproteobacteria</taxon>
        <taxon>Hyphomicrobiales</taxon>
        <taxon>Methylobacteriaceae</taxon>
        <taxon>Methylobacterium</taxon>
    </lineage>
</organism>
<accession>A0A0J6RZH7</accession>
<comment type="caution">
    <text evidence="2">The sequence shown here is derived from an EMBL/GenBank/DDBJ whole genome shotgun (WGS) entry which is preliminary data.</text>
</comment>
<gene>
    <name evidence="2" type="ORF">VP06_28140</name>
</gene>
<proteinExistence type="predicted"/>
<evidence type="ECO:0000313" key="2">
    <source>
        <dbReference type="EMBL" id="KMO28260.1"/>
    </source>
</evidence>
<protein>
    <recommendedName>
        <fullName evidence="1">YjiS-like domain-containing protein</fullName>
    </recommendedName>
</protein>
<reference evidence="2 3" key="1">
    <citation type="submission" date="2015-03" db="EMBL/GenBank/DDBJ databases">
        <title>Genome sequencing of Methylobacterium aquaticum DSM16371 type strain.</title>
        <authorList>
            <person name="Chaudhry V."/>
            <person name="Patil P.B."/>
        </authorList>
    </citation>
    <scope>NUCLEOTIDE SEQUENCE [LARGE SCALE GENOMIC DNA]</scope>
    <source>
        <strain evidence="2 3">DSM 16371</strain>
    </source>
</reference>
<evidence type="ECO:0000313" key="3">
    <source>
        <dbReference type="Proteomes" id="UP000035929"/>
    </source>
</evidence>
<dbReference type="EMBL" id="LABX01000256">
    <property type="protein sequence ID" value="KMO28260.1"/>
    <property type="molecule type" value="Genomic_DNA"/>
</dbReference>
<dbReference type="Proteomes" id="UP000035929">
    <property type="component" value="Unassembled WGS sequence"/>
</dbReference>
<evidence type="ECO:0000259" key="1">
    <source>
        <dbReference type="Pfam" id="PF06568"/>
    </source>
</evidence>
<dbReference type="AlphaFoldDB" id="A0A0J6RZH7"/>
<feature type="domain" description="YjiS-like" evidence="1">
    <location>
        <begin position="22"/>
        <end position="55"/>
    </location>
</feature>
<sequence>MPAVSLPLSGSAAGPRPPLSSLLRLWWRRARDRRVLADLSPAQMRDTGLDPDEVRAESLKPFWRA</sequence>
<dbReference type="Pfam" id="PF06568">
    <property type="entry name" value="YjiS-like"/>
    <property type="match status" value="1"/>
</dbReference>
<name>A0A0J6RZH7_9HYPH</name>
<dbReference type="InterPro" id="IPR009506">
    <property type="entry name" value="YjiS-like"/>
</dbReference>
<dbReference type="RefSeq" id="WP_048467093.1">
    <property type="nucleotide sequence ID" value="NZ_LABX01000256.1"/>
</dbReference>